<dbReference type="Pfam" id="PF00400">
    <property type="entry name" value="WD40"/>
    <property type="match status" value="4"/>
</dbReference>
<feature type="domain" description="COPA/B TPR" evidence="17">
    <location>
        <begin position="701"/>
        <end position="881"/>
    </location>
</feature>
<keyword evidence="3 13" id="KW-0813">Transport</keyword>
<dbReference type="RefSeq" id="XP_013331100.1">
    <property type="nucleotide sequence ID" value="XM_013475646.1"/>
</dbReference>
<keyword evidence="6" id="KW-0677">Repeat</keyword>
<evidence type="ECO:0000256" key="7">
    <source>
        <dbReference type="ARBA" id="ARBA00022892"/>
    </source>
</evidence>
<dbReference type="PROSITE" id="PS50082">
    <property type="entry name" value="WD_REPEATS_2"/>
    <property type="match status" value="4"/>
</dbReference>
<feature type="compositionally biased region" description="Basic and acidic residues" evidence="15">
    <location>
        <begin position="1"/>
        <end position="14"/>
    </location>
</feature>
<dbReference type="EMBL" id="LASV01000061">
    <property type="protein sequence ID" value="KKA24488.1"/>
    <property type="molecule type" value="Genomic_DNA"/>
</dbReference>
<name>A0A0F4Z3M0_RASE3</name>
<feature type="region of interest" description="Disordered" evidence="15">
    <location>
        <begin position="1"/>
        <end position="20"/>
    </location>
</feature>
<evidence type="ECO:0000256" key="12">
    <source>
        <dbReference type="ARBA" id="ARBA00025536"/>
    </source>
</evidence>
<comment type="subcellular location">
    <subcellularLocation>
        <location evidence="1 13">Cytoplasmic vesicle</location>
        <location evidence="1 13">COPI-coated vesicle membrane</location>
        <topology evidence="1 13">Peripheral membrane protein</topology>
        <orientation evidence="1 13">Cytoplasmic side</orientation>
    </subcellularLocation>
    <subcellularLocation>
        <location evidence="13">Golgi apparatus membrane</location>
        <topology evidence="13">Peripheral membrane protein</topology>
        <orientation evidence="13">Cytoplasmic side</orientation>
    </subcellularLocation>
    <text evidence="13">The coatomer is cytoplasmic or polymerized on the cytoplasmic side of the Golgi, as well as on the vesicles/buds originating from it.</text>
</comment>
<dbReference type="GO" id="GO:0008298">
    <property type="term" value="P:intracellular mRNA localization"/>
    <property type="evidence" value="ECO:0007669"/>
    <property type="project" value="EnsemblFungi"/>
</dbReference>
<dbReference type="GO" id="GO:0032511">
    <property type="term" value="P:late endosome to vacuole transport via multivesicular body sorting pathway"/>
    <property type="evidence" value="ECO:0007669"/>
    <property type="project" value="EnsemblFungi"/>
</dbReference>
<dbReference type="Gene3D" id="2.130.10.10">
    <property type="entry name" value="YVTN repeat-like/Quinoprotein amine dehydrogenase"/>
    <property type="match status" value="1"/>
</dbReference>
<dbReference type="GO" id="GO:0006888">
    <property type="term" value="P:endoplasmic reticulum to Golgi vesicle-mediated transport"/>
    <property type="evidence" value="ECO:0007669"/>
    <property type="project" value="EnsemblFungi"/>
</dbReference>
<dbReference type="FunFam" id="2.130.10.10:FF:000016">
    <property type="entry name" value="Coatomer alpha subunit, putative"/>
    <property type="match status" value="1"/>
</dbReference>
<protein>
    <recommendedName>
        <fullName evidence="13">Coatomer subunit beta'</fullName>
    </recommendedName>
</protein>
<evidence type="ECO:0000256" key="1">
    <source>
        <dbReference type="ARBA" id="ARBA00004347"/>
    </source>
</evidence>
<feature type="domain" description="COPA/B second beta-propeller" evidence="16">
    <location>
        <begin position="425"/>
        <end position="684"/>
    </location>
</feature>
<evidence type="ECO:0000256" key="3">
    <source>
        <dbReference type="ARBA" id="ARBA00022448"/>
    </source>
</evidence>
<dbReference type="GO" id="GO:0005198">
    <property type="term" value="F:structural molecule activity"/>
    <property type="evidence" value="ECO:0007669"/>
    <property type="project" value="UniProtKB-UniRule"/>
</dbReference>
<proteinExistence type="inferred from homology"/>
<dbReference type="GO" id="GO:0000139">
    <property type="term" value="C:Golgi membrane"/>
    <property type="evidence" value="ECO:0007669"/>
    <property type="project" value="UniProtKB-SubCell"/>
</dbReference>
<sequence length="958" mass="106241">MRSGHDGIRTKPCWDKTPAPNWTHQDLPGGRLLLLRPTHQLTDLHGATIVTTTYWHKEVLFCKPSFASLSRTGAFSALNEALCTGAHSSYYLLENTQVNLEYAVRHQERVKGIDFHPTEPWRYAVYLYCGVLVEKGANGLAGHVYIWSYETQSIIKTFELTDVPVRAGRFIARKNWIVCGSDDFQLRVYNYNTSEKITSFEAHPDYIRSIAVHPTQPFVLTASDDMTIKLWDWEKGWKCVQVFEGHNHYVMGLAINPKDTNTFASACLDRTVKIWSLGSSHPNFTLEAHETKGVNHVDYYPQADKPYLLTTSDDKTVKVWDYTTKALIATLEGHTSNVSFACYHPELPIIISGSEDGTIKIWHANTYRLEQSLNYGLERAWCVSYQRGKQGIAMGFDDGAVVVKMGREEPAVSMDGSGKIIWARHNEVVSTVIKGGEMDLKDGAPLALPTKELGSCEVYPQTLAHSPNGRFVSVCGDGEYIIYTALAWRNKAFGQALDFVWGSKDNSNDFAIRESATSVKIFKNFKEKSGGLDVGFQAEGLTGGVLLGVKGQGGIGMFDWETGNLVRRIEVEPKDVYWSESGELVTLACEDAFYVLRFSRENYINGLNNGEADEDGVESAFEVVTDISETVRTGQWVGDCFIYTNSTNRLNYLVGDQTYTISHFDQPMYVLGYLPRDGRIYLADKDVNVVSFALSLSVVEYQTLVLRGDMDAAAELLSDIPQDQMNKIARFLEGQGYKDMALEVATDQEHRFELALSLNRLDIALEIAREADVEHKWKTVGDAALNAWDLSLAQECFTHAKDLGSLLLLYTSTSNAEGLRALAEQASAAGLHNVSFSALWSVGDVDACIDLLVQTNRLAEAVFFAQTYKPSRAPNLVVRWKESLEQSGKSKVARLIGVPPGADSGASDDDLFPEWDEYLRLEKEGAPEPPSSESLIDVGGEGEAASAANGAPEVETEA</sequence>
<comment type="similarity">
    <text evidence="2 13">Belongs to the WD repeat COPB2 family.</text>
</comment>
<comment type="subunit">
    <text evidence="13">Oligomeric complex that consists of at least the alpha, beta, beta', gamma, delta, epsilon and zeta subunits.</text>
</comment>
<feature type="repeat" description="WD" evidence="14">
    <location>
        <begin position="200"/>
        <end position="232"/>
    </location>
</feature>
<dbReference type="GO" id="GO:0006890">
    <property type="term" value="P:retrograde vesicle-mediated transport, Golgi to endoplasmic reticulum"/>
    <property type="evidence" value="ECO:0007669"/>
    <property type="project" value="EnsemblFungi"/>
</dbReference>
<evidence type="ECO:0000256" key="9">
    <source>
        <dbReference type="ARBA" id="ARBA00023034"/>
    </source>
</evidence>
<keyword evidence="19" id="KW-1185">Reference proteome</keyword>
<evidence type="ECO:0000256" key="13">
    <source>
        <dbReference type="PIRNR" id="PIRNR005567"/>
    </source>
</evidence>
<evidence type="ECO:0000313" key="19">
    <source>
        <dbReference type="Proteomes" id="UP000053958"/>
    </source>
</evidence>
<gene>
    <name evidence="18" type="ORF">T310_1517</name>
</gene>
<dbReference type="InterPro" id="IPR056176">
    <property type="entry name" value="TPR_COPA_B"/>
</dbReference>
<evidence type="ECO:0000256" key="14">
    <source>
        <dbReference type="PROSITE-ProRule" id="PRU00221"/>
    </source>
</evidence>
<keyword evidence="5 14" id="KW-0853">WD repeat</keyword>
<evidence type="ECO:0000256" key="11">
    <source>
        <dbReference type="ARBA" id="ARBA00023329"/>
    </source>
</evidence>
<dbReference type="Proteomes" id="UP000053958">
    <property type="component" value="Unassembled WGS sequence"/>
</dbReference>
<dbReference type="InterPro" id="IPR050844">
    <property type="entry name" value="Coatomer_complex_subunit"/>
</dbReference>
<dbReference type="GO" id="GO:0006886">
    <property type="term" value="P:intracellular protein transport"/>
    <property type="evidence" value="ECO:0007669"/>
    <property type="project" value="UniProtKB-UniRule"/>
</dbReference>
<dbReference type="InterPro" id="IPR016453">
    <property type="entry name" value="COPB2"/>
</dbReference>
<dbReference type="PANTHER" id="PTHR19876:SF2">
    <property type="entry name" value="COATOMER SUBUNIT BETA"/>
    <property type="match status" value="1"/>
</dbReference>
<evidence type="ECO:0000256" key="2">
    <source>
        <dbReference type="ARBA" id="ARBA00010844"/>
    </source>
</evidence>
<accession>A0A0F4Z3M0</accession>
<comment type="function">
    <text evidence="12 13">The coatomer is a cytosolic protein complex that binds to dilysine motifs and reversibly associates with Golgi non-clathrin-coated vesicles, which further mediate biosynthetic protein transport from the ER, via the Golgi up to the trans Golgi network. Coatomer complex is required for budding from Golgi membranes, and is essential for the retrograde Golgi-to-ER transport of dilysine-tagged proteins.</text>
</comment>
<dbReference type="InterPro" id="IPR015943">
    <property type="entry name" value="WD40/YVTN_repeat-like_dom_sf"/>
</dbReference>
<keyword evidence="9 13" id="KW-0333">Golgi apparatus</keyword>
<feature type="repeat" description="WD" evidence="14">
    <location>
        <begin position="287"/>
        <end position="330"/>
    </location>
</feature>
<dbReference type="InterPro" id="IPR001680">
    <property type="entry name" value="WD40_rpt"/>
</dbReference>
<evidence type="ECO:0000256" key="5">
    <source>
        <dbReference type="ARBA" id="ARBA00022574"/>
    </source>
</evidence>
<keyword evidence="8 13" id="KW-0653">Protein transport</keyword>
<dbReference type="GO" id="GO:0006891">
    <property type="term" value="P:intra-Golgi vesicle-mediated transport"/>
    <property type="evidence" value="ECO:0007669"/>
    <property type="project" value="TreeGrafter"/>
</dbReference>
<dbReference type="InterPro" id="IPR036322">
    <property type="entry name" value="WD40_repeat_dom_sf"/>
</dbReference>
<dbReference type="InterPro" id="IPR020472">
    <property type="entry name" value="WD40_PAC1"/>
</dbReference>
<evidence type="ECO:0000256" key="10">
    <source>
        <dbReference type="ARBA" id="ARBA00023136"/>
    </source>
</evidence>
<dbReference type="CDD" id="cd00200">
    <property type="entry name" value="WD40"/>
    <property type="match status" value="1"/>
</dbReference>
<keyword evidence="7 13" id="KW-0931">ER-Golgi transport</keyword>
<keyword evidence="10 13" id="KW-0472">Membrane</keyword>
<dbReference type="OrthoDB" id="10261470at2759"/>
<dbReference type="Gene3D" id="1.25.40.470">
    <property type="match status" value="1"/>
</dbReference>
<comment type="caution">
    <text evidence="18">The sequence shown here is derived from an EMBL/GenBank/DDBJ whole genome shotgun (WGS) entry which is preliminary data.</text>
</comment>
<evidence type="ECO:0000256" key="8">
    <source>
        <dbReference type="ARBA" id="ARBA00022927"/>
    </source>
</evidence>
<dbReference type="PANTHER" id="PTHR19876">
    <property type="entry name" value="COATOMER"/>
    <property type="match status" value="1"/>
</dbReference>
<keyword evidence="11 13" id="KW-0968">Cytoplasmic vesicle</keyword>
<dbReference type="SMART" id="SM00320">
    <property type="entry name" value="WD40"/>
    <property type="match status" value="6"/>
</dbReference>
<feature type="compositionally biased region" description="Low complexity" evidence="15">
    <location>
        <begin position="943"/>
        <end position="958"/>
    </location>
</feature>
<dbReference type="PRINTS" id="PR00320">
    <property type="entry name" value="GPROTEINBRPT"/>
</dbReference>
<dbReference type="FunFam" id="1.25.40.470:FF:000001">
    <property type="entry name" value="Coatomer subunit beta"/>
    <property type="match status" value="1"/>
</dbReference>
<evidence type="ECO:0000259" key="16">
    <source>
        <dbReference type="Pfam" id="PF04053"/>
    </source>
</evidence>
<dbReference type="Pfam" id="PF04053">
    <property type="entry name" value="B-prop_COPA_B_2nd"/>
    <property type="match status" value="1"/>
</dbReference>
<dbReference type="Pfam" id="PF23953">
    <property type="entry name" value="TPR_COPA_B"/>
    <property type="match status" value="1"/>
</dbReference>
<evidence type="ECO:0000256" key="6">
    <source>
        <dbReference type="ARBA" id="ARBA00022737"/>
    </source>
</evidence>
<dbReference type="PIRSF" id="PIRSF005567">
    <property type="entry name" value="Coatomer_beta'_subunit"/>
    <property type="match status" value="1"/>
</dbReference>
<feature type="region of interest" description="Disordered" evidence="15">
    <location>
        <begin position="922"/>
        <end position="958"/>
    </location>
</feature>
<dbReference type="GeneID" id="25313868"/>
<evidence type="ECO:0000256" key="15">
    <source>
        <dbReference type="SAM" id="MobiDB-lite"/>
    </source>
</evidence>
<dbReference type="PROSITE" id="PS50294">
    <property type="entry name" value="WD_REPEATS_REGION"/>
    <property type="match status" value="3"/>
</dbReference>
<evidence type="ECO:0000259" key="17">
    <source>
        <dbReference type="Pfam" id="PF23953"/>
    </source>
</evidence>
<evidence type="ECO:0000313" key="18">
    <source>
        <dbReference type="EMBL" id="KKA24488.1"/>
    </source>
</evidence>
<dbReference type="InterPro" id="IPR006692">
    <property type="entry name" value="Beta-prop_COPA/B_2nd"/>
</dbReference>
<dbReference type="AlphaFoldDB" id="A0A0F4Z3M0"/>
<feature type="repeat" description="WD" evidence="14">
    <location>
        <begin position="331"/>
        <end position="372"/>
    </location>
</feature>
<feature type="repeat" description="WD" evidence="14">
    <location>
        <begin position="243"/>
        <end position="285"/>
    </location>
</feature>
<dbReference type="SUPFAM" id="SSF50978">
    <property type="entry name" value="WD40 repeat-like"/>
    <property type="match status" value="2"/>
</dbReference>
<dbReference type="STRING" id="1408163.A0A0F4Z3M0"/>
<organism evidence="18 19">
    <name type="scientific">Rasamsonia emersonii (strain ATCC 16479 / CBS 393.64 / IMI 116815)</name>
    <dbReference type="NCBI Taxonomy" id="1408163"/>
    <lineage>
        <taxon>Eukaryota</taxon>
        <taxon>Fungi</taxon>
        <taxon>Dikarya</taxon>
        <taxon>Ascomycota</taxon>
        <taxon>Pezizomycotina</taxon>
        <taxon>Eurotiomycetes</taxon>
        <taxon>Eurotiomycetidae</taxon>
        <taxon>Eurotiales</taxon>
        <taxon>Trichocomaceae</taxon>
        <taxon>Rasamsonia</taxon>
    </lineage>
</organism>
<dbReference type="GO" id="GO:0043130">
    <property type="term" value="F:ubiquitin binding"/>
    <property type="evidence" value="ECO:0007669"/>
    <property type="project" value="EnsemblFungi"/>
</dbReference>
<keyword evidence="4 13" id="KW-0963">Cytoplasm</keyword>
<dbReference type="GO" id="GO:0030126">
    <property type="term" value="C:COPI vesicle coat"/>
    <property type="evidence" value="ECO:0007669"/>
    <property type="project" value="EnsemblFungi"/>
</dbReference>
<evidence type="ECO:0000256" key="4">
    <source>
        <dbReference type="ARBA" id="ARBA00022490"/>
    </source>
</evidence>
<reference evidence="18 19" key="1">
    <citation type="submission" date="2015-04" db="EMBL/GenBank/DDBJ databases">
        <authorList>
            <person name="Heijne W.H."/>
            <person name="Fedorova N.D."/>
            <person name="Nierman W.C."/>
            <person name="Vollebregt A.W."/>
            <person name="Zhao Z."/>
            <person name="Wu L."/>
            <person name="Kumar M."/>
            <person name="Stam H."/>
            <person name="van den Berg M.A."/>
            <person name="Pel H.J."/>
        </authorList>
    </citation>
    <scope>NUCLEOTIDE SEQUENCE [LARGE SCALE GENOMIC DNA]</scope>
    <source>
        <strain evidence="18 19">CBS 393.64</strain>
    </source>
</reference>
<dbReference type="CDD" id="cd22947">
    <property type="entry name" value="Coatomer_WDAD_beta-like"/>
    <property type="match status" value="1"/>
</dbReference>